<dbReference type="SUPFAM" id="SSF51445">
    <property type="entry name" value="(Trans)glycosidases"/>
    <property type="match status" value="1"/>
</dbReference>
<dbReference type="GO" id="GO:0008422">
    <property type="term" value="F:beta-glucosidase activity"/>
    <property type="evidence" value="ECO:0007669"/>
    <property type="project" value="TreeGrafter"/>
</dbReference>
<evidence type="ECO:0000313" key="4">
    <source>
        <dbReference type="EMBL" id="MBA0843910.1"/>
    </source>
</evidence>
<feature type="signal peptide" evidence="3">
    <location>
        <begin position="1"/>
        <end position="26"/>
    </location>
</feature>
<dbReference type="PANTHER" id="PTHR10353">
    <property type="entry name" value="GLYCOSYL HYDROLASE"/>
    <property type="match status" value="1"/>
</dbReference>
<feature type="chain" id="PRO_5029770143" description="Beta-glucosidase 18-like" evidence="3">
    <location>
        <begin position="27"/>
        <end position="282"/>
    </location>
</feature>
<dbReference type="AlphaFoldDB" id="A0A7J9KBT8"/>
<evidence type="ECO:0000313" key="5">
    <source>
        <dbReference type="Proteomes" id="UP000593575"/>
    </source>
</evidence>
<dbReference type="InterPro" id="IPR001360">
    <property type="entry name" value="Glyco_hydro_1"/>
</dbReference>
<evidence type="ECO:0008006" key="6">
    <source>
        <dbReference type="Google" id="ProtNLM"/>
    </source>
</evidence>
<evidence type="ECO:0000256" key="1">
    <source>
        <dbReference type="ARBA" id="ARBA00010838"/>
    </source>
</evidence>
<evidence type="ECO:0000256" key="2">
    <source>
        <dbReference type="RuleBase" id="RU003690"/>
    </source>
</evidence>
<keyword evidence="5" id="KW-1185">Reference proteome</keyword>
<protein>
    <recommendedName>
        <fullName evidence="6">Beta-glucosidase 18-like</fullName>
    </recommendedName>
</protein>
<name>A0A7J9KBT8_9ROSI</name>
<dbReference type="Proteomes" id="UP000593575">
    <property type="component" value="Unassembled WGS sequence"/>
</dbReference>
<dbReference type="EMBL" id="JABFAE010000013">
    <property type="protein sequence ID" value="MBA0843910.1"/>
    <property type="molecule type" value="Genomic_DNA"/>
</dbReference>
<comment type="similarity">
    <text evidence="1 2">Belongs to the glycosyl hydrolase 1 family.</text>
</comment>
<evidence type="ECO:0000256" key="3">
    <source>
        <dbReference type="SAM" id="SignalP"/>
    </source>
</evidence>
<comment type="caution">
    <text evidence="4">The sequence shown here is derived from an EMBL/GenBank/DDBJ whole genome shotgun (WGS) entry which is preliminary data.</text>
</comment>
<dbReference type="PANTHER" id="PTHR10353:SF175">
    <property type="entry name" value="BETA-GLUCOSIDASE 18-LIKE ISOFORM X1"/>
    <property type="match status" value="1"/>
</dbReference>
<feature type="non-terminal residue" evidence="4">
    <location>
        <position position="282"/>
    </location>
</feature>
<sequence>MPVNDIIHVSLMFFVVYLLVSSTSNAEGFEIESQDVRRSEFPDNFLFGTAVEGGYLEDGKGLSNWDVFTHIPGNIKNNENGDDADDDYHLFLEDAEIAQSLGVNAYRFSISWARILPRGRFGEVNPGGIKFYNKIIDNLLLRGKRIKLYLEVLENDFFCRDDFLLLAETCFKSFGDRVKYWTTINEPNMFAEMSYVRGLYPPAHCSPPFGNCSVGNADIEPLIVVHNMLLAHGKAVKLYRERFQSKQGGSIGLVVHSHMYEPLRDVESDRQAVNRALAFTGG</sequence>
<keyword evidence="3" id="KW-0732">Signal</keyword>
<gene>
    <name evidence="4" type="ORF">Goarm_001057</name>
</gene>
<organism evidence="4 5">
    <name type="scientific">Gossypium armourianum</name>
    <dbReference type="NCBI Taxonomy" id="34283"/>
    <lineage>
        <taxon>Eukaryota</taxon>
        <taxon>Viridiplantae</taxon>
        <taxon>Streptophyta</taxon>
        <taxon>Embryophyta</taxon>
        <taxon>Tracheophyta</taxon>
        <taxon>Spermatophyta</taxon>
        <taxon>Magnoliopsida</taxon>
        <taxon>eudicotyledons</taxon>
        <taxon>Gunneridae</taxon>
        <taxon>Pentapetalae</taxon>
        <taxon>rosids</taxon>
        <taxon>malvids</taxon>
        <taxon>Malvales</taxon>
        <taxon>Malvaceae</taxon>
        <taxon>Malvoideae</taxon>
        <taxon>Gossypium</taxon>
    </lineage>
</organism>
<dbReference type="Pfam" id="PF00232">
    <property type="entry name" value="Glyco_hydro_1"/>
    <property type="match status" value="1"/>
</dbReference>
<accession>A0A7J9KBT8</accession>
<proteinExistence type="inferred from homology"/>
<dbReference type="GO" id="GO:0005975">
    <property type="term" value="P:carbohydrate metabolic process"/>
    <property type="evidence" value="ECO:0007669"/>
    <property type="project" value="InterPro"/>
</dbReference>
<dbReference type="InterPro" id="IPR017853">
    <property type="entry name" value="GH"/>
</dbReference>
<reference evidence="4 5" key="1">
    <citation type="journal article" date="2019" name="Genome Biol. Evol.">
        <title>Insights into the evolution of the New World diploid cottons (Gossypium, subgenus Houzingenia) based on genome sequencing.</title>
        <authorList>
            <person name="Grover C.E."/>
            <person name="Arick M.A. 2nd"/>
            <person name="Thrash A."/>
            <person name="Conover J.L."/>
            <person name="Sanders W.S."/>
            <person name="Peterson D.G."/>
            <person name="Frelichowski J.E."/>
            <person name="Scheffler J.A."/>
            <person name="Scheffler B.E."/>
            <person name="Wendel J.F."/>
        </authorList>
    </citation>
    <scope>NUCLEOTIDE SEQUENCE [LARGE SCALE GENOMIC DNA]</scope>
    <source>
        <strain evidence="4">6</strain>
        <tissue evidence="4">Leaf</tissue>
    </source>
</reference>
<dbReference type="Gene3D" id="3.20.20.80">
    <property type="entry name" value="Glycosidases"/>
    <property type="match status" value="1"/>
</dbReference>